<keyword evidence="2" id="KW-0808">Transferase</keyword>
<organism evidence="2 3">
    <name type="scientific">Spirosoma utsteinense</name>
    <dbReference type="NCBI Taxonomy" id="2585773"/>
    <lineage>
        <taxon>Bacteria</taxon>
        <taxon>Pseudomonadati</taxon>
        <taxon>Bacteroidota</taxon>
        <taxon>Cytophagia</taxon>
        <taxon>Cytophagales</taxon>
        <taxon>Cytophagaceae</taxon>
        <taxon>Spirosoma</taxon>
    </lineage>
</organism>
<dbReference type="CDD" id="cd04182">
    <property type="entry name" value="GT_2_like_f"/>
    <property type="match status" value="1"/>
</dbReference>
<dbReference type="SUPFAM" id="SSF53448">
    <property type="entry name" value="Nucleotide-diphospho-sugar transferases"/>
    <property type="match status" value="1"/>
</dbReference>
<comment type="caution">
    <text evidence="2">The sequence shown here is derived from an EMBL/GenBank/DDBJ whole genome shotgun (WGS) entry which is preliminary data.</text>
</comment>
<keyword evidence="2" id="KW-0548">Nucleotidyltransferase</keyword>
<evidence type="ECO:0000313" key="3">
    <source>
        <dbReference type="Proteomes" id="UP000700732"/>
    </source>
</evidence>
<evidence type="ECO:0000259" key="1">
    <source>
        <dbReference type="Pfam" id="PF12804"/>
    </source>
</evidence>
<reference evidence="2 3" key="1">
    <citation type="submission" date="2019-06" db="EMBL/GenBank/DDBJ databases">
        <title>Spirosoma utsteinense sp. nov. isolated from Antarctic ice-free soils.</title>
        <authorList>
            <person name="Tahon G."/>
        </authorList>
    </citation>
    <scope>NUCLEOTIDE SEQUENCE [LARGE SCALE GENOMIC DNA]</scope>
    <source>
        <strain evidence="2 3">LMG 31447</strain>
    </source>
</reference>
<dbReference type="InterPro" id="IPR025877">
    <property type="entry name" value="MobA-like_NTP_Trfase"/>
</dbReference>
<dbReference type="GO" id="GO:0016779">
    <property type="term" value="F:nucleotidyltransferase activity"/>
    <property type="evidence" value="ECO:0007669"/>
    <property type="project" value="UniProtKB-KW"/>
</dbReference>
<dbReference type="Proteomes" id="UP000700732">
    <property type="component" value="Unassembled WGS sequence"/>
</dbReference>
<dbReference type="Pfam" id="PF12804">
    <property type="entry name" value="NTP_transf_3"/>
    <property type="match status" value="1"/>
</dbReference>
<sequence>MRVATIILAAGSSTRLGGQPKQLLRQYGTTLVRTMADMALLLDAGPVVVVLGANAEKIGLELNGLPLVQVVNTNWAEGLAASLRVGLTALSNEPIDAFLVLLTDQPYVTTELLRQLIRERAETGRGIIASRYAEPAHLGVPALFDIRYKPEFLSFTGDVGARKLIRQYPDDCADVPFPLGAIDLDTPQDVATWQSMAIRQQ</sequence>
<protein>
    <submittedName>
        <fullName evidence="2">Molybdenum cofactor cytidylyltransferase</fullName>
    </submittedName>
</protein>
<accession>A0ABR6W1P0</accession>
<name>A0ABR6W1P0_9BACT</name>
<gene>
    <name evidence="2" type="ORF">FH603_628</name>
</gene>
<dbReference type="InterPro" id="IPR029044">
    <property type="entry name" value="Nucleotide-diphossugar_trans"/>
</dbReference>
<dbReference type="PANTHER" id="PTHR43777">
    <property type="entry name" value="MOLYBDENUM COFACTOR CYTIDYLYLTRANSFERASE"/>
    <property type="match status" value="1"/>
</dbReference>
<proteinExistence type="predicted"/>
<feature type="domain" description="MobA-like NTP transferase" evidence="1">
    <location>
        <begin position="6"/>
        <end position="168"/>
    </location>
</feature>
<keyword evidence="3" id="KW-1185">Reference proteome</keyword>
<evidence type="ECO:0000313" key="2">
    <source>
        <dbReference type="EMBL" id="MBC3790144.1"/>
    </source>
</evidence>
<dbReference type="RefSeq" id="WP_186735965.1">
    <property type="nucleotide sequence ID" value="NZ_VFIA01000003.1"/>
</dbReference>
<dbReference type="Gene3D" id="3.90.550.10">
    <property type="entry name" value="Spore Coat Polysaccharide Biosynthesis Protein SpsA, Chain A"/>
    <property type="match status" value="1"/>
</dbReference>
<dbReference type="PANTHER" id="PTHR43777:SF1">
    <property type="entry name" value="MOLYBDENUM COFACTOR CYTIDYLYLTRANSFERASE"/>
    <property type="match status" value="1"/>
</dbReference>
<dbReference type="EMBL" id="VFIA01000003">
    <property type="protein sequence ID" value="MBC3790144.1"/>
    <property type="molecule type" value="Genomic_DNA"/>
</dbReference>